<sequence>MSDGTFEAFRKAEALLARRRPLDAIRALEPVLEDEPNTPSVQLLAARAYFASAQLNRAETAFRKVVELDPTDHYARFGLGKTLHRQGRLHDAVRELRIAVAMLPSPDYQEALNEVRARIAVENSN</sequence>
<dbReference type="Gene3D" id="1.25.40.10">
    <property type="entry name" value="Tetratricopeptide repeat domain"/>
    <property type="match status" value="1"/>
</dbReference>
<feature type="repeat" description="TPR" evidence="1">
    <location>
        <begin position="39"/>
        <end position="72"/>
    </location>
</feature>
<dbReference type="InterPro" id="IPR011990">
    <property type="entry name" value="TPR-like_helical_dom_sf"/>
</dbReference>
<name>A0ABP7RMW5_9PSEU</name>
<organism evidence="2 3">
    <name type="scientific">Allokutzneria multivorans</name>
    <dbReference type="NCBI Taxonomy" id="1142134"/>
    <lineage>
        <taxon>Bacteria</taxon>
        <taxon>Bacillati</taxon>
        <taxon>Actinomycetota</taxon>
        <taxon>Actinomycetes</taxon>
        <taxon>Pseudonocardiales</taxon>
        <taxon>Pseudonocardiaceae</taxon>
        <taxon>Allokutzneria</taxon>
    </lineage>
</organism>
<comment type="caution">
    <text evidence="2">The sequence shown here is derived from an EMBL/GenBank/DDBJ whole genome shotgun (WGS) entry which is preliminary data.</text>
</comment>
<dbReference type="InterPro" id="IPR019734">
    <property type="entry name" value="TPR_rpt"/>
</dbReference>
<dbReference type="Pfam" id="PF14559">
    <property type="entry name" value="TPR_19"/>
    <property type="match status" value="1"/>
</dbReference>
<dbReference type="SUPFAM" id="SSF48452">
    <property type="entry name" value="TPR-like"/>
    <property type="match status" value="1"/>
</dbReference>
<dbReference type="SMART" id="SM00028">
    <property type="entry name" value="TPR"/>
    <property type="match status" value="2"/>
</dbReference>
<accession>A0ABP7RMW5</accession>
<keyword evidence="1" id="KW-0802">TPR repeat</keyword>
<evidence type="ECO:0000313" key="3">
    <source>
        <dbReference type="Proteomes" id="UP001501747"/>
    </source>
</evidence>
<dbReference type="RefSeq" id="WP_344873080.1">
    <property type="nucleotide sequence ID" value="NZ_BAABAL010000006.1"/>
</dbReference>
<evidence type="ECO:0000256" key="1">
    <source>
        <dbReference type="PROSITE-ProRule" id="PRU00339"/>
    </source>
</evidence>
<gene>
    <name evidence="2" type="ORF">GCM10022247_19990</name>
</gene>
<protein>
    <submittedName>
        <fullName evidence="2">Tetratricopeptide repeat protein</fullName>
    </submittedName>
</protein>
<proteinExistence type="predicted"/>
<dbReference type="EMBL" id="BAABAL010000006">
    <property type="protein sequence ID" value="GAA3999685.1"/>
    <property type="molecule type" value="Genomic_DNA"/>
</dbReference>
<evidence type="ECO:0000313" key="2">
    <source>
        <dbReference type="EMBL" id="GAA3999685.1"/>
    </source>
</evidence>
<dbReference type="PROSITE" id="PS50005">
    <property type="entry name" value="TPR"/>
    <property type="match status" value="1"/>
</dbReference>
<dbReference type="Proteomes" id="UP001501747">
    <property type="component" value="Unassembled WGS sequence"/>
</dbReference>
<keyword evidence="3" id="KW-1185">Reference proteome</keyword>
<reference evidence="3" key="1">
    <citation type="journal article" date="2019" name="Int. J. Syst. Evol. Microbiol.">
        <title>The Global Catalogue of Microorganisms (GCM) 10K type strain sequencing project: providing services to taxonomists for standard genome sequencing and annotation.</title>
        <authorList>
            <consortium name="The Broad Institute Genomics Platform"/>
            <consortium name="The Broad Institute Genome Sequencing Center for Infectious Disease"/>
            <person name="Wu L."/>
            <person name="Ma J."/>
        </authorList>
    </citation>
    <scope>NUCLEOTIDE SEQUENCE [LARGE SCALE GENOMIC DNA]</scope>
    <source>
        <strain evidence="3">JCM 17342</strain>
    </source>
</reference>